<accession>A0A6A3KKG6</accession>
<feature type="compositionally biased region" description="Low complexity" evidence="3">
    <location>
        <begin position="133"/>
        <end position="144"/>
    </location>
</feature>
<protein>
    <submittedName>
        <fullName evidence="4">Uncharacterized protein</fullName>
    </submittedName>
</protein>
<dbReference type="Gene3D" id="2.120.10.80">
    <property type="entry name" value="Kelch-type beta propeller"/>
    <property type="match status" value="2"/>
</dbReference>
<dbReference type="EMBL" id="QXFU01001221">
    <property type="protein sequence ID" value="KAE9007509.1"/>
    <property type="molecule type" value="Genomic_DNA"/>
</dbReference>
<dbReference type="PANTHER" id="PTHR46093:SF3">
    <property type="entry name" value="ACYL-COA-BINDING DOMAIN-CONTAINING PROTEIN 4"/>
    <property type="match status" value="1"/>
</dbReference>
<dbReference type="Proteomes" id="UP000434957">
    <property type="component" value="Unassembled WGS sequence"/>
</dbReference>
<dbReference type="EMBL" id="QXFV01001313">
    <property type="protein sequence ID" value="KAE9009017.1"/>
    <property type="molecule type" value="Genomic_DNA"/>
</dbReference>
<keyword evidence="1" id="KW-0880">Kelch repeat</keyword>
<dbReference type="Proteomes" id="UP000435112">
    <property type="component" value="Unassembled WGS sequence"/>
</dbReference>
<evidence type="ECO:0000313" key="5">
    <source>
        <dbReference type="EMBL" id="KAE9009017.1"/>
    </source>
</evidence>
<keyword evidence="2" id="KW-0677">Repeat</keyword>
<feature type="region of interest" description="Disordered" evidence="3">
    <location>
        <begin position="50"/>
        <end position="90"/>
    </location>
</feature>
<gene>
    <name evidence="5" type="ORF">PR001_g16550</name>
    <name evidence="4" type="ORF">PR002_g16174</name>
    <name evidence="6" type="ORF">PR003_g16621</name>
</gene>
<feature type="compositionally biased region" description="Polar residues" evidence="3">
    <location>
        <begin position="181"/>
        <end position="192"/>
    </location>
</feature>
<proteinExistence type="predicted"/>
<keyword evidence="8" id="KW-1185">Reference proteome</keyword>
<dbReference type="Pfam" id="PF13415">
    <property type="entry name" value="Beta-prop_FBX42"/>
    <property type="match status" value="1"/>
</dbReference>
<evidence type="ECO:0000256" key="1">
    <source>
        <dbReference type="ARBA" id="ARBA00022441"/>
    </source>
</evidence>
<dbReference type="OrthoDB" id="10251809at2759"/>
<dbReference type="AlphaFoldDB" id="A0A6A3KKG6"/>
<feature type="compositionally biased region" description="Acidic residues" evidence="3">
    <location>
        <begin position="71"/>
        <end position="80"/>
    </location>
</feature>
<evidence type="ECO:0000313" key="7">
    <source>
        <dbReference type="Proteomes" id="UP000429607"/>
    </source>
</evidence>
<dbReference type="InterPro" id="IPR015915">
    <property type="entry name" value="Kelch-typ_b-propeller"/>
</dbReference>
<evidence type="ECO:0000313" key="6">
    <source>
        <dbReference type="EMBL" id="KAE9324873.1"/>
    </source>
</evidence>
<evidence type="ECO:0000256" key="3">
    <source>
        <dbReference type="SAM" id="MobiDB-lite"/>
    </source>
</evidence>
<feature type="region of interest" description="Disordered" evidence="3">
    <location>
        <begin position="561"/>
        <end position="593"/>
    </location>
</feature>
<feature type="compositionally biased region" description="Low complexity" evidence="3">
    <location>
        <begin position="575"/>
        <end position="593"/>
    </location>
</feature>
<dbReference type="Proteomes" id="UP000429607">
    <property type="component" value="Unassembled WGS sequence"/>
</dbReference>
<reference evidence="7 9" key="1">
    <citation type="submission" date="2018-09" db="EMBL/GenBank/DDBJ databases">
        <title>Genomic investigation of the strawberry pathogen Phytophthora fragariae indicates pathogenicity is determined by transcriptional variation in three key races.</title>
        <authorList>
            <person name="Adams T.M."/>
            <person name="Armitage A.D."/>
            <person name="Sobczyk M.K."/>
            <person name="Bates H.J."/>
            <person name="Dunwell J.M."/>
            <person name="Nellist C.F."/>
            <person name="Harrison R.J."/>
        </authorList>
    </citation>
    <scope>NUCLEOTIDE SEQUENCE [LARGE SCALE GENOMIC DNA]</scope>
    <source>
        <strain evidence="5 7">SCRP249</strain>
        <strain evidence="4 9">SCRP324</strain>
        <strain evidence="6 8">SCRP333</strain>
    </source>
</reference>
<dbReference type="PANTHER" id="PTHR46093">
    <property type="entry name" value="ACYL-COA-BINDING DOMAIN-CONTAINING PROTEIN 5"/>
    <property type="match status" value="1"/>
</dbReference>
<comment type="caution">
    <text evidence="4">The sequence shown here is derived from an EMBL/GenBank/DDBJ whole genome shotgun (WGS) entry which is preliminary data.</text>
</comment>
<name>A0A6A3KKG6_9STRA</name>
<evidence type="ECO:0000313" key="8">
    <source>
        <dbReference type="Proteomes" id="UP000434957"/>
    </source>
</evidence>
<dbReference type="EMBL" id="QXFT01001224">
    <property type="protein sequence ID" value="KAE9324873.1"/>
    <property type="molecule type" value="Genomic_DNA"/>
</dbReference>
<feature type="compositionally biased region" description="Basic residues" evidence="3">
    <location>
        <begin position="156"/>
        <end position="165"/>
    </location>
</feature>
<evidence type="ECO:0000313" key="9">
    <source>
        <dbReference type="Proteomes" id="UP000435112"/>
    </source>
</evidence>
<dbReference type="SUPFAM" id="SSF117281">
    <property type="entry name" value="Kelch motif"/>
    <property type="match status" value="1"/>
</dbReference>
<organism evidence="4 9">
    <name type="scientific">Phytophthora rubi</name>
    <dbReference type="NCBI Taxonomy" id="129364"/>
    <lineage>
        <taxon>Eukaryota</taxon>
        <taxon>Sar</taxon>
        <taxon>Stramenopiles</taxon>
        <taxon>Oomycota</taxon>
        <taxon>Peronosporomycetes</taxon>
        <taxon>Peronosporales</taxon>
        <taxon>Peronosporaceae</taxon>
        <taxon>Phytophthora</taxon>
    </lineage>
</organism>
<feature type="region of interest" description="Disordered" evidence="3">
    <location>
        <begin position="102"/>
        <end position="213"/>
    </location>
</feature>
<sequence length="593" mass="63851">MPLLSYEGVEVDLPTDLAGIHFEFTAGSLTIHCRDFTGDVVLSKPAGGASTFKQQQDAASPTKKRTIDLSASDDDDEQEEAGAKRLRPNFLNEAEQTLLLAQLGGGPQTAQQSRGKGKKLKAEREADAAQVNSEQSADSASESAPTAGGKAEKKTPTKKNKKKKGVPTVKGGVNAFFSPEPKQSTMSKPTPDSNKKRIRTPKSRAEPSVSKSIEELVTAPPKPKSGAVANLEMSEALGNIPPERWGHTATKISEERVVVYGGTDDEERTLGDLHVFDMKTHRWTTPLNCETSTRAWHDAVYLASKNLVLVFGGERNAGTEGELDILSDIAVLDTECFLWYPPAARGSPPPARGGHTCTAIGDEVVVFGGSRGRKRQSSVYVLDTDDWNWNLAHVEGKPPSARTYHSAVAVGDDQIVYFGGNDSSKSFNTVHVLKKSEKKTGDTAWSWFHPSVGGVPPQARTGHSATLLENGKILIFGGWDPQRDDDNASTTVFDDAFLLDTQTWEWEPLAFAKEGIAAAAYRGRVGHGAVLDSSGRVHLFGGQNSAEQRLKDICTITISQKEEELQPNEPEGEEVQAASTEAATTSALEANSS</sequence>
<evidence type="ECO:0000256" key="2">
    <source>
        <dbReference type="ARBA" id="ARBA00022737"/>
    </source>
</evidence>
<evidence type="ECO:0000313" key="4">
    <source>
        <dbReference type="EMBL" id="KAE9007509.1"/>
    </source>
</evidence>